<accession>A0A061RUX3</accession>
<reference evidence="2" key="1">
    <citation type="submission" date="2014-05" db="EMBL/GenBank/DDBJ databases">
        <title>The transcriptome of the halophilic microalga Tetraselmis sp. GSL018 isolated from the Great Salt Lake, Utah.</title>
        <authorList>
            <person name="Jinkerson R.E."/>
            <person name="D'Adamo S."/>
            <person name="Posewitz M.C."/>
        </authorList>
    </citation>
    <scope>NUCLEOTIDE SEQUENCE</scope>
    <source>
        <strain evidence="2">GSL018</strain>
    </source>
</reference>
<proteinExistence type="predicted"/>
<feature type="non-terminal residue" evidence="2">
    <location>
        <position position="1"/>
    </location>
</feature>
<sequence length="112" mass="11876">NHSSALAECVCSTRPVSRSLGRVGSPSEPPVPRSLRRVGRVQHLAGAAAGSAPEARMHPLGQRRPPTAVQMLKPSKPSPPAPKRSLALPPPTRARTDRTEKGAAAVWGLRNR</sequence>
<feature type="compositionally biased region" description="Pro residues" evidence="1">
    <location>
        <begin position="76"/>
        <end position="92"/>
    </location>
</feature>
<name>A0A061RUX3_9CHLO</name>
<evidence type="ECO:0000256" key="1">
    <source>
        <dbReference type="SAM" id="MobiDB-lite"/>
    </source>
</evidence>
<organism evidence="2">
    <name type="scientific">Tetraselmis sp. GSL018</name>
    <dbReference type="NCBI Taxonomy" id="582737"/>
    <lineage>
        <taxon>Eukaryota</taxon>
        <taxon>Viridiplantae</taxon>
        <taxon>Chlorophyta</taxon>
        <taxon>core chlorophytes</taxon>
        <taxon>Chlorodendrophyceae</taxon>
        <taxon>Chlorodendrales</taxon>
        <taxon>Chlorodendraceae</taxon>
        <taxon>Tetraselmis</taxon>
    </lineage>
</organism>
<feature type="compositionally biased region" description="Low complexity" evidence="1">
    <location>
        <begin position="45"/>
        <end position="54"/>
    </location>
</feature>
<protein>
    <submittedName>
        <fullName evidence="2">Uncharacterized protein</fullName>
    </submittedName>
</protein>
<gene>
    <name evidence="2" type="ORF">TSPGSL018_26117</name>
</gene>
<feature type="region of interest" description="Disordered" evidence="1">
    <location>
        <begin position="14"/>
        <end position="112"/>
    </location>
</feature>
<dbReference type="EMBL" id="GBEZ01011402">
    <property type="protein sequence ID" value="JAC74381.1"/>
    <property type="molecule type" value="Transcribed_RNA"/>
</dbReference>
<dbReference type="AlphaFoldDB" id="A0A061RUX3"/>
<evidence type="ECO:0000313" key="2">
    <source>
        <dbReference type="EMBL" id="JAC74381.1"/>
    </source>
</evidence>